<dbReference type="AlphaFoldDB" id="A0A844ZQU8"/>
<dbReference type="PRINTS" id="PR00625">
    <property type="entry name" value="JDOMAIN"/>
</dbReference>
<evidence type="ECO:0000313" key="3">
    <source>
        <dbReference type="Proteomes" id="UP000442714"/>
    </source>
</evidence>
<protein>
    <submittedName>
        <fullName evidence="2">DnaJ domain-containing protein</fullName>
    </submittedName>
</protein>
<evidence type="ECO:0000259" key="1">
    <source>
        <dbReference type="PROSITE" id="PS50076"/>
    </source>
</evidence>
<reference evidence="2 3" key="1">
    <citation type="submission" date="2019-12" db="EMBL/GenBank/DDBJ databases">
        <title>Genomic-based taxomic classification of the family Erythrobacteraceae.</title>
        <authorList>
            <person name="Xu L."/>
        </authorList>
    </citation>
    <scope>NUCLEOTIDE SEQUENCE [LARGE SCALE GENOMIC DNA]</scope>
    <source>
        <strain evidence="2 3">KCTC 52763</strain>
    </source>
</reference>
<dbReference type="OrthoDB" id="9786294at2"/>
<dbReference type="InterPro" id="IPR036869">
    <property type="entry name" value="J_dom_sf"/>
</dbReference>
<sequence>MRGDRFHGRFEGEGQECHAPGCTEAGEFRAPGPKAAGFDGPGNYLWFCLDHIREFNAGYDWFEGMNSEEIFAAQSPLAGWRNQSRAFRPDAGIDGMPRWADFDDPLDAISGRAASIKKRAAGNMTDFGRFTPREQEALTVMGLETDIDRAQLRRRYSQLVRQYHPDRNGGDRSHEARLGKVVEAYQLLKESRAFA</sequence>
<evidence type="ECO:0000313" key="2">
    <source>
        <dbReference type="EMBL" id="MXO89702.1"/>
    </source>
</evidence>
<dbReference type="RefSeq" id="WP_160603147.1">
    <property type="nucleotide sequence ID" value="NZ_WTYX01000001.1"/>
</dbReference>
<dbReference type="EMBL" id="WTYX01000001">
    <property type="protein sequence ID" value="MXO89702.1"/>
    <property type="molecule type" value="Genomic_DNA"/>
</dbReference>
<proteinExistence type="predicted"/>
<organism evidence="2 3">
    <name type="scientific">Pontixanthobacter aquaemixtae</name>
    <dbReference type="NCBI Taxonomy" id="1958940"/>
    <lineage>
        <taxon>Bacteria</taxon>
        <taxon>Pseudomonadati</taxon>
        <taxon>Pseudomonadota</taxon>
        <taxon>Alphaproteobacteria</taxon>
        <taxon>Sphingomonadales</taxon>
        <taxon>Erythrobacteraceae</taxon>
        <taxon>Pontixanthobacter</taxon>
    </lineage>
</organism>
<dbReference type="Proteomes" id="UP000442714">
    <property type="component" value="Unassembled WGS sequence"/>
</dbReference>
<comment type="caution">
    <text evidence="2">The sequence shown here is derived from an EMBL/GenBank/DDBJ whole genome shotgun (WGS) entry which is preliminary data.</text>
</comment>
<name>A0A844ZQU8_9SPHN</name>
<accession>A0A844ZQU8</accession>
<gene>
    <name evidence="2" type="ORF">GRI41_02595</name>
</gene>
<dbReference type="SUPFAM" id="SSF46565">
    <property type="entry name" value="Chaperone J-domain"/>
    <property type="match status" value="1"/>
</dbReference>
<dbReference type="Gene3D" id="1.10.287.110">
    <property type="entry name" value="DnaJ domain"/>
    <property type="match status" value="1"/>
</dbReference>
<dbReference type="SMART" id="SM00271">
    <property type="entry name" value="DnaJ"/>
    <property type="match status" value="1"/>
</dbReference>
<dbReference type="InterPro" id="IPR001623">
    <property type="entry name" value="DnaJ_domain"/>
</dbReference>
<dbReference type="Pfam" id="PF00226">
    <property type="entry name" value="DnaJ"/>
    <property type="match status" value="1"/>
</dbReference>
<dbReference type="PROSITE" id="PS50076">
    <property type="entry name" value="DNAJ_2"/>
    <property type="match status" value="1"/>
</dbReference>
<feature type="domain" description="J" evidence="1">
    <location>
        <begin position="136"/>
        <end position="193"/>
    </location>
</feature>
<dbReference type="CDD" id="cd06257">
    <property type="entry name" value="DnaJ"/>
    <property type="match status" value="1"/>
</dbReference>
<keyword evidence="3" id="KW-1185">Reference proteome</keyword>